<sequence>MDQTSLDVMAGFISFVIAAILFTAIGIMICKNKRSQTQATQDPTSIIVPTPNPKQTTITVEEIASFDPSLQISMSDIIAATKNFSADLVTSDSRLGIVYKAELPNGLKLAVKKLAPDAFQGFMEFRSELEILGKLRHRNIVRLLGYCIAGAERVLIYEFFEKGNLDVCLHDLFSDCARFPLRWQTRIKILRGVANGLAYMHALEKPIIHRDVKAENIFLDSQFEAHIVDFGLARMVKAEHTHVSTRAAGTMGYMPPEYEEGFTTATVKGDVYSFGILMLEVATGRRPNLPVSMNGETTSLLKWAKDMIAQNQAKEMLDPNIWVYGSTGLDDSKILE</sequence>
<gene>
    <name evidence="4" type="ORF">L484_023796</name>
</gene>
<dbReference type="Pfam" id="PF07714">
    <property type="entry name" value="PK_Tyr_Ser-Thr"/>
    <property type="match status" value="1"/>
</dbReference>
<organism evidence="4 5">
    <name type="scientific">Morus notabilis</name>
    <dbReference type="NCBI Taxonomy" id="981085"/>
    <lineage>
        <taxon>Eukaryota</taxon>
        <taxon>Viridiplantae</taxon>
        <taxon>Streptophyta</taxon>
        <taxon>Embryophyta</taxon>
        <taxon>Tracheophyta</taxon>
        <taxon>Spermatophyta</taxon>
        <taxon>Magnoliopsida</taxon>
        <taxon>eudicotyledons</taxon>
        <taxon>Gunneridae</taxon>
        <taxon>Pentapetalae</taxon>
        <taxon>rosids</taxon>
        <taxon>fabids</taxon>
        <taxon>Rosales</taxon>
        <taxon>Moraceae</taxon>
        <taxon>Moreae</taxon>
        <taxon>Morus</taxon>
    </lineage>
</organism>
<dbReference type="eggNOG" id="KOG1187">
    <property type="taxonomic scope" value="Eukaryota"/>
</dbReference>
<comment type="subcellular location">
    <subcellularLocation>
        <location evidence="1">Membrane</location>
        <topology evidence="1">Single-pass type I membrane protein</topology>
    </subcellularLocation>
</comment>
<dbReference type="SUPFAM" id="SSF56112">
    <property type="entry name" value="Protein kinase-like (PK-like)"/>
    <property type="match status" value="1"/>
</dbReference>
<dbReference type="Proteomes" id="UP000030645">
    <property type="component" value="Unassembled WGS sequence"/>
</dbReference>
<dbReference type="Gene3D" id="1.10.510.10">
    <property type="entry name" value="Transferase(Phosphotransferase) domain 1"/>
    <property type="match status" value="1"/>
</dbReference>
<dbReference type="InterPro" id="IPR000719">
    <property type="entry name" value="Prot_kinase_dom"/>
</dbReference>
<dbReference type="PROSITE" id="PS00108">
    <property type="entry name" value="PROTEIN_KINASE_ST"/>
    <property type="match status" value="1"/>
</dbReference>
<dbReference type="GO" id="GO:0005524">
    <property type="term" value="F:ATP binding"/>
    <property type="evidence" value="ECO:0007669"/>
    <property type="project" value="InterPro"/>
</dbReference>
<dbReference type="OrthoDB" id="4062651at2759"/>
<keyword evidence="5" id="KW-1185">Reference proteome</keyword>
<dbReference type="PROSITE" id="PS50011">
    <property type="entry name" value="PROTEIN_KINASE_DOM"/>
    <property type="match status" value="1"/>
</dbReference>
<dbReference type="Gene3D" id="3.30.200.20">
    <property type="entry name" value="Phosphorylase Kinase, domain 1"/>
    <property type="match status" value="1"/>
</dbReference>
<keyword evidence="4" id="KW-0808">Transferase</keyword>
<keyword evidence="4" id="KW-0418">Kinase</keyword>
<accession>W9RFM7</accession>
<dbReference type="SMART" id="SM00220">
    <property type="entry name" value="S_TKc"/>
    <property type="match status" value="1"/>
</dbReference>
<keyword evidence="2" id="KW-0472">Membrane</keyword>
<dbReference type="InterPro" id="IPR051824">
    <property type="entry name" value="LRR_Rcpt-Like_S/T_Kinase"/>
</dbReference>
<evidence type="ECO:0000256" key="1">
    <source>
        <dbReference type="ARBA" id="ARBA00004479"/>
    </source>
</evidence>
<evidence type="ECO:0000313" key="5">
    <source>
        <dbReference type="Proteomes" id="UP000030645"/>
    </source>
</evidence>
<dbReference type="PANTHER" id="PTHR48006:SF47">
    <property type="entry name" value="PHYTOSULFOKINE RECEPTOR 2-LIKE"/>
    <property type="match status" value="1"/>
</dbReference>
<reference evidence="5" key="1">
    <citation type="submission" date="2013-01" db="EMBL/GenBank/DDBJ databases">
        <title>Draft Genome Sequence of a Mulberry Tree, Morus notabilis C.K. Schneid.</title>
        <authorList>
            <person name="He N."/>
            <person name="Zhao S."/>
        </authorList>
    </citation>
    <scope>NUCLEOTIDE SEQUENCE</scope>
</reference>
<dbReference type="EMBL" id="KE344611">
    <property type="protein sequence ID" value="EXB70611.1"/>
    <property type="molecule type" value="Genomic_DNA"/>
</dbReference>
<dbReference type="PANTHER" id="PTHR48006">
    <property type="entry name" value="LEUCINE-RICH REPEAT-CONTAINING PROTEIN DDB_G0281931-RELATED"/>
    <property type="match status" value="1"/>
</dbReference>
<keyword evidence="2" id="KW-1133">Transmembrane helix</keyword>
<evidence type="ECO:0000259" key="3">
    <source>
        <dbReference type="PROSITE" id="PS50011"/>
    </source>
</evidence>
<dbReference type="STRING" id="981085.W9RFM7"/>
<protein>
    <submittedName>
        <fullName evidence="4">Leucine-rich repeat receptor protein kinase EXS</fullName>
    </submittedName>
</protein>
<dbReference type="GO" id="GO:0016020">
    <property type="term" value="C:membrane"/>
    <property type="evidence" value="ECO:0007669"/>
    <property type="project" value="UniProtKB-SubCell"/>
</dbReference>
<dbReference type="InterPro" id="IPR008271">
    <property type="entry name" value="Ser/Thr_kinase_AS"/>
</dbReference>
<evidence type="ECO:0000313" key="4">
    <source>
        <dbReference type="EMBL" id="EXB70611.1"/>
    </source>
</evidence>
<dbReference type="AlphaFoldDB" id="W9RFM7"/>
<dbReference type="FunFam" id="3.30.200.20:FF:000745">
    <property type="entry name" value="Phytosulfokine receptor 2"/>
    <property type="match status" value="1"/>
</dbReference>
<keyword evidence="2" id="KW-0812">Transmembrane</keyword>
<dbReference type="KEGG" id="mnt:21406550"/>
<dbReference type="GO" id="GO:0004672">
    <property type="term" value="F:protein kinase activity"/>
    <property type="evidence" value="ECO:0007669"/>
    <property type="project" value="InterPro"/>
</dbReference>
<proteinExistence type="predicted"/>
<keyword evidence="4" id="KW-0675">Receptor</keyword>
<dbReference type="InterPro" id="IPR011009">
    <property type="entry name" value="Kinase-like_dom_sf"/>
</dbReference>
<evidence type="ECO:0000256" key="2">
    <source>
        <dbReference type="SAM" id="Phobius"/>
    </source>
</evidence>
<feature type="transmembrane region" description="Helical" evidence="2">
    <location>
        <begin position="12"/>
        <end position="30"/>
    </location>
</feature>
<name>W9RFM7_9ROSA</name>
<feature type="domain" description="Protein kinase" evidence="3">
    <location>
        <begin position="84"/>
        <end position="336"/>
    </location>
</feature>
<dbReference type="InterPro" id="IPR001245">
    <property type="entry name" value="Ser-Thr/Tyr_kinase_cat_dom"/>
</dbReference>